<dbReference type="EMBL" id="UOEQ01000110">
    <property type="protein sequence ID" value="VAW16660.1"/>
    <property type="molecule type" value="Genomic_DNA"/>
</dbReference>
<name>A0A3B0TIR1_9ZZZZ</name>
<protein>
    <recommendedName>
        <fullName evidence="2">MBL fold metallo-hydrolase</fullName>
    </recommendedName>
</protein>
<proteinExistence type="predicted"/>
<feature type="non-terminal residue" evidence="1">
    <location>
        <position position="58"/>
    </location>
</feature>
<dbReference type="Gene3D" id="3.60.15.10">
    <property type="entry name" value="Ribonuclease Z/Hydroxyacylglutathione hydrolase-like"/>
    <property type="match status" value="1"/>
</dbReference>
<organism evidence="1">
    <name type="scientific">hydrothermal vent metagenome</name>
    <dbReference type="NCBI Taxonomy" id="652676"/>
    <lineage>
        <taxon>unclassified sequences</taxon>
        <taxon>metagenomes</taxon>
        <taxon>ecological metagenomes</taxon>
    </lineage>
</organism>
<dbReference type="AlphaFoldDB" id="A0A3B0TIR1"/>
<evidence type="ECO:0008006" key="2">
    <source>
        <dbReference type="Google" id="ProtNLM"/>
    </source>
</evidence>
<reference evidence="1" key="1">
    <citation type="submission" date="2018-06" db="EMBL/GenBank/DDBJ databases">
        <authorList>
            <person name="Zhirakovskaya E."/>
        </authorList>
    </citation>
    <scope>NUCLEOTIDE SEQUENCE</scope>
</reference>
<dbReference type="SUPFAM" id="SSF56281">
    <property type="entry name" value="Metallo-hydrolase/oxidoreductase"/>
    <property type="match status" value="1"/>
</dbReference>
<sequence>MEIAPSIARICAPNASPYTFTGTNSYIVGKQEIVIIDPGPDVDEHFEALIRAANGRDV</sequence>
<accession>A0A3B0TIR1</accession>
<gene>
    <name evidence="1" type="ORF">MNBD_ALPHA11-1306</name>
</gene>
<evidence type="ECO:0000313" key="1">
    <source>
        <dbReference type="EMBL" id="VAW16660.1"/>
    </source>
</evidence>
<dbReference type="InterPro" id="IPR036866">
    <property type="entry name" value="RibonucZ/Hydroxyglut_hydro"/>
</dbReference>